<keyword evidence="4" id="KW-1185">Reference proteome</keyword>
<organism evidence="3 4">
    <name type="scientific">Clavelina lepadiformis</name>
    <name type="common">Light-bulb sea squirt</name>
    <name type="synonym">Ascidia lepadiformis</name>
    <dbReference type="NCBI Taxonomy" id="159417"/>
    <lineage>
        <taxon>Eukaryota</taxon>
        <taxon>Metazoa</taxon>
        <taxon>Chordata</taxon>
        <taxon>Tunicata</taxon>
        <taxon>Ascidiacea</taxon>
        <taxon>Aplousobranchia</taxon>
        <taxon>Clavelinidae</taxon>
        <taxon>Clavelina</taxon>
    </lineage>
</organism>
<dbReference type="Proteomes" id="UP001642483">
    <property type="component" value="Unassembled WGS sequence"/>
</dbReference>
<name>A0ABP0GDZ7_CLALP</name>
<feature type="transmembrane region" description="Helical" evidence="2">
    <location>
        <begin position="51"/>
        <end position="71"/>
    </location>
</feature>
<dbReference type="InterPro" id="IPR050327">
    <property type="entry name" value="Proton-linked_MCT"/>
</dbReference>
<evidence type="ECO:0000256" key="2">
    <source>
        <dbReference type="SAM" id="Phobius"/>
    </source>
</evidence>
<dbReference type="EMBL" id="CAWYQH010000112">
    <property type="protein sequence ID" value="CAK8690011.1"/>
    <property type="molecule type" value="Genomic_DNA"/>
</dbReference>
<dbReference type="SUPFAM" id="SSF103473">
    <property type="entry name" value="MFS general substrate transporter"/>
    <property type="match status" value="1"/>
</dbReference>
<feature type="compositionally biased region" description="Low complexity" evidence="1">
    <location>
        <begin position="1"/>
        <end position="16"/>
    </location>
</feature>
<gene>
    <name evidence="3" type="ORF">CVLEPA_LOCUS22660</name>
</gene>
<dbReference type="PANTHER" id="PTHR11360:SF284">
    <property type="entry name" value="EG:103B4.3 PROTEIN-RELATED"/>
    <property type="match status" value="1"/>
</dbReference>
<keyword evidence="2" id="KW-0812">Transmembrane</keyword>
<comment type="caution">
    <text evidence="3">The sequence shown here is derived from an EMBL/GenBank/DDBJ whole genome shotgun (WGS) entry which is preliminary data.</text>
</comment>
<feature type="compositionally biased region" description="Polar residues" evidence="1">
    <location>
        <begin position="20"/>
        <end position="32"/>
    </location>
</feature>
<sequence length="115" mass="12488">MSNNNEANETSSNGSEKAGLSTSNITRRGSLHNNHPVIVNSKKYVEPPDGGWGWIIVAGVWLDNVLVIGMLKSFGVLFPAFRSYFEENAAAISWINSISLSMRATAGKNCKNNCL</sequence>
<feature type="region of interest" description="Disordered" evidence="1">
    <location>
        <begin position="1"/>
        <end position="32"/>
    </location>
</feature>
<evidence type="ECO:0000256" key="1">
    <source>
        <dbReference type="SAM" id="MobiDB-lite"/>
    </source>
</evidence>
<keyword evidence="2" id="KW-1133">Transmembrane helix</keyword>
<evidence type="ECO:0000313" key="4">
    <source>
        <dbReference type="Proteomes" id="UP001642483"/>
    </source>
</evidence>
<evidence type="ECO:0000313" key="3">
    <source>
        <dbReference type="EMBL" id="CAK8690011.1"/>
    </source>
</evidence>
<keyword evidence="2" id="KW-0472">Membrane</keyword>
<dbReference type="InterPro" id="IPR036259">
    <property type="entry name" value="MFS_trans_sf"/>
</dbReference>
<reference evidence="3 4" key="1">
    <citation type="submission" date="2024-02" db="EMBL/GenBank/DDBJ databases">
        <authorList>
            <person name="Daric V."/>
            <person name="Darras S."/>
        </authorList>
    </citation>
    <scope>NUCLEOTIDE SEQUENCE [LARGE SCALE GENOMIC DNA]</scope>
</reference>
<accession>A0ABP0GDZ7</accession>
<dbReference type="PANTHER" id="PTHR11360">
    <property type="entry name" value="MONOCARBOXYLATE TRANSPORTER"/>
    <property type="match status" value="1"/>
</dbReference>
<protein>
    <submittedName>
        <fullName evidence="3">Uncharacterized protein</fullName>
    </submittedName>
</protein>
<proteinExistence type="predicted"/>